<dbReference type="Proteomes" id="UP000605848">
    <property type="component" value="Unassembled WGS sequence"/>
</dbReference>
<dbReference type="InterPro" id="IPR050383">
    <property type="entry name" value="GlyoxalaseI/FosfomycinResist"/>
</dbReference>
<feature type="domain" description="VOC" evidence="1">
    <location>
        <begin position="6"/>
        <end position="131"/>
    </location>
</feature>
<evidence type="ECO:0000259" key="1">
    <source>
        <dbReference type="PROSITE" id="PS51819"/>
    </source>
</evidence>
<evidence type="ECO:0000313" key="3">
    <source>
        <dbReference type="Proteomes" id="UP000605848"/>
    </source>
</evidence>
<dbReference type="RefSeq" id="WP_202058379.1">
    <property type="nucleotide sequence ID" value="NZ_JAEQMY010000010.1"/>
</dbReference>
<evidence type="ECO:0000313" key="2">
    <source>
        <dbReference type="EMBL" id="MBL0404087.1"/>
    </source>
</evidence>
<dbReference type="InterPro" id="IPR029068">
    <property type="entry name" value="Glyas_Bleomycin-R_OHBP_Dase"/>
</dbReference>
<dbReference type="InterPro" id="IPR004360">
    <property type="entry name" value="Glyas_Fos-R_dOase_dom"/>
</dbReference>
<dbReference type="InterPro" id="IPR037523">
    <property type="entry name" value="VOC_core"/>
</dbReference>
<dbReference type="PANTHER" id="PTHR21366">
    <property type="entry name" value="GLYOXALASE FAMILY PROTEIN"/>
    <property type="match status" value="1"/>
</dbReference>
<comment type="caution">
    <text evidence="2">The sequence shown here is derived from an EMBL/GenBank/DDBJ whole genome shotgun (WGS) entry which is preliminary data.</text>
</comment>
<dbReference type="Gene3D" id="3.10.180.10">
    <property type="entry name" value="2,3-Dihydroxybiphenyl 1,2-Dioxygenase, domain 1"/>
    <property type="match status" value="1"/>
</dbReference>
<name>A0A937CZJ0_9HYPH</name>
<dbReference type="EMBL" id="JAEQMY010000010">
    <property type="protein sequence ID" value="MBL0404087.1"/>
    <property type="molecule type" value="Genomic_DNA"/>
</dbReference>
<keyword evidence="3" id="KW-1185">Reference proteome</keyword>
<dbReference type="PROSITE" id="PS51819">
    <property type="entry name" value="VOC"/>
    <property type="match status" value="1"/>
</dbReference>
<organism evidence="2 3">
    <name type="scientific">Microvirga aerilata</name>
    <dbReference type="NCBI Taxonomy" id="670292"/>
    <lineage>
        <taxon>Bacteria</taxon>
        <taxon>Pseudomonadati</taxon>
        <taxon>Pseudomonadota</taxon>
        <taxon>Alphaproteobacteria</taxon>
        <taxon>Hyphomicrobiales</taxon>
        <taxon>Methylobacteriaceae</taxon>
        <taxon>Microvirga</taxon>
    </lineage>
</organism>
<protein>
    <submittedName>
        <fullName evidence="2">VOC family protein</fullName>
    </submittedName>
</protein>
<dbReference type="Pfam" id="PF00903">
    <property type="entry name" value="Glyoxalase"/>
    <property type="match status" value="1"/>
</dbReference>
<dbReference type="SUPFAM" id="SSF54593">
    <property type="entry name" value="Glyoxalase/Bleomycin resistance protein/Dihydroxybiphenyl dioxygenase"/>
    <property type="match status" value="1"/>
</dbReference>
<accession>A0A937CZJ0</accession>
<sequence length="137" mass="15015">MPKLNRVLETALYVADLEQAATFYSNVLGLPCIHADHRMRAYDVGGNGVLLLFPQGGSLHPIETPGGSIPPHDGQGPMHVAFSIPQDELEEWQQHLTEAGVTLEGQTQWPRGGVSVYFRDPDGHLLEIATPGMWKGY</sequence>
<gene>
    <name evidence="2" type="ORF">JKG68_08935</name>
</gene>
<proteinExistence type="predicted"/>
<dbReference type="PANTHER" id="PTHR21366:SF22">
    <property type="entry name" value="VOC DOMAIN-CONTAINING PROTEIN"/>
    <property type="match status" value="1"/>
</dbReference>
<dbReference type="AlphaFoldDB" id="A0A937CZJ0"/>
<reference evidence="2" key="1">
    <citation type="submission" date="2021-01" db="EMBL/GenBank/DDBJ databases">
        <title>Microvirga sp.</title>
        <authorList>
            <person name="Kim M.K."/>
        </authorList>
    </citation>
    <scope>NUCLEOTIDE SEQUENCE</scope>
    <source>
        <strain evidence="2">5420S-16</strain>
    </source>
</reference>